<dbReference type="PANTHER" id="PTHR13504:SF38">
    <property type="entry name" value="FIDO DOMAIN-CONTAINING PROTEIN"/>
    <property type="match status" value="1"/>
</dbReference>
<dbReference type="Proteomes" id="UP000288052">
    <property type="component" value="Unassembled WGS sequence"/>
</dbReference>
<name>A0A430F592_9BIFI</name>
<dbReference type="PROSITE" id="PS51459">
    <property type="entry name" value="FIDO"/>
    <property type="match status" value="1"/>
</dbReference>
<keyword evidence="5" id="KW-0132">Cell division</keyword>
<evidence type="ECO:0000256" key="2">
    <source>
        <dbReference type="PIRSR" id="PIRSR640198-2"/>
    </source>
</evidence>
<dbReference type="InterPro" id="IPR040198">
    <property type="entry name" value="Fido_containing"/>
</dbReference>
<feature type="compositionally biased region" description="Basic and acidic residues" evidence="3">
    <location>
        <begin position="281"/>
        <end position="299"/>
    </location>
</feature>
<feature type="active site" evidence="1">
    <location>
        <position position="181"/>
    </location>
</feature>
<sequence length="312" mass="35403">MADEDADEKGRERLVDWLRRERDAHVSGGLYQVTQIRFAFNSNHMEGSTLTPEQTAQLYNTGTLLAEAGEPVRADDVVEAVNHFRAFDWMLDHVDDAVDGHLVCTLHAMLKRGTRQENDPRYHVGAYKTLPNVIGAGLSDTATVLPADVPDAMGHVFGLYAQLHDDPFDIACAHWMFETTHPFSDGNGRVGRLVMFKELLRINAMPLIVRDEDRALYVRGLSEFSSQPGYLIDTLLYERDHYRSLVTRFTQNQVRCTYNDHWSRAQVESVASGGGITNPFVRKDHMGEHRGGERRHADADIPSARKHRRHRL</sequence>
<feature type="binding site" evidence="2">
    <location>
        <begin position="185"/>
        <end position="192"/>
    </location>
    <ligand>
        <name>ATP</name>
        <dbReference type="ChEBI" id="CHEBI:30616"/>
    </ligand>
</feature>
<dbReference type="EMBL" id="QXGI01000009">
    <property type="protein sequence ID" value="RSX46045.1"/>
    <property type="molecule type" value="Genomic_DNA"/>
</dbReference>
<evidence type="ECO:0000256" key="1">
    <source>
        <dbReference type="PIRSR" id="PIRSR640198-1"/>
    </source>
</evidence>
<dbReference type="InterPro" id="IPR036597">
    <property type="entry name" value="Fido-like_dom_sf"/>
</dbReference>
<accession>A0A430F592</accession>
<reference evidence="5 6" key="1">
    <citation type="submission" date="2018-09" db="EMBL/GenBank/DDBJ databases">
        <title>Characterization of the phylogenetic diversity of five novel species belonging to the genus Bifidobacterium.</title>
        <authorList>
            <person name="Lugli G.A."/>
            <person name="Duranti S."/>
            <person name="Milani C."/>
        </authorList>
    </citation>
    <scope>NUCLEOTIDE SEQUENCE [LARGE SCALE GENOMIC DNA]</scope>
    <source>
        <strain evidence="5 6">2020B</strain>
    </source>
</reference>
<keyword evidence="6" id="KW-1185">Reference proteome</keyword>
<evidence type="ECO:0000313" key="6">
    <source>
        <dbReference type="Proteomes" id="UP000288052"/>
    </source>
</evidence>
<keyword evidence="2" id="KW-0547">Nucleotide-binding</keyword>
<dbReference type="AlphaFoldDB" id="A0A430F592"/>
<dbReference type="Pfam" id="PF02661">
    <property type="entry name" value="Fic"/>
    <property type="match status" value="1"/>
</dbReference>
<organism evidence="5 6">
    <name type="scientific">Bifidobacterium castoris</name>
    <dbReference type="NCBI Taxonomy" id="2306972"/>
    <lineage>
        <taxon>Bacteria</taxon>
        <taxon>Bacillati</taxon>
        <taxon>Actinomycetota</taxon>
        <taxon>Actinomycetes</taxon>
        <taxon>Bifidobacteriales</taxon>
        <taxon>Bifidobacteriaceae</taxon>
        <taxon>Bifidobacterium</taxon>
    </lineage>
</organism>
<dbReference type="RefSeq" id="WP_126032790.1">
    <property type="nucleotide sequence ID" value="NZ_QXGI01000009.1"/>
</dbReference>
<gene>
    <name evidence="5" type="ORF">D2E22_1801</name>
</gene>
<dbReference type="GO" id="GO:0051301">
    <property type="term" value="P:cell division"/>
    <property type="evidence" value="ECO:0007669"/>
    <property type="project" value="UniProtKB-KW"/>
</dbReference>
<protein>
    <submittedName>
        <fullName evidence="5">Cell division protein Fic</fullName>
    </submittedName>
</protein>
<dbReference type="GO" id="GO:0005524">
    <property type="term" value="F:ATP binding"/>
    <property type="evidence" value="ECO:0007669"/>
    <property type="project" value="UniProtKB-KW"/>
</dbReference>
<keyword evidence="2" id="KW-0067">ATP-binding</keyword>
<keyword evidence="5" id="KW-0131">Cell cycle</keyword>
<proteinExistence type="predicted"/>
<dbReference type="PANTHER" id="PTHR13504">
    <property type="entry name" value="FIDO DOMAIN-CONTAINING PROTEIN DDB_G0283145"/>
    <property type="match status" value="1"/>
</dbReference>
<comment type="caution">
    <text evidence="5">The sequence shown here is derived from an EMBL/GenBank/DDBJ whole genome shotgun (WGS) entry which is preliminary data.</text>
</comment>
<evidence type="ECO:0000256" key="3">
    <source>
        <dbReference type="SAM" id="MobiDB-lite"/>
    </source>
</evidence>
<dbReference type="SUPFAM" id="SSF140931">
    <property type="entry name" value="Fic-like"/>
    <property type="match status" value="1"/>
</dbReference>
<evidence type="ECO:0000259" key="4">
    <source>
        <dbReference type="PROSITE" id="PS51459"/>
    </source>
</evidence>
<dbReference type="OrthoDB" id="9813719at2"/>
<dbReference type="InterPro" id="IPR003812">
    <property type="entry name" value="Fido"/>
</dbReference>
<evidence type="ECO:0000313" key="5">
    <source>
        <dbReference type="EMBL" id="RSX46045.1"/>
    </source>
</evidence>
<feature type="domain" description="Fido" evidence="4">
    <location>
        <begin position="98"/>
        <end position="240"/>
    </location>
</feature>
<feature type="region of interest" description="Disordered" evidence="3">
    <location>
        <begin position="274"/>
        <end position="312"/>
    </location>
</feature>
<dbReference type="Gene3D" id="1.10.3290.10">
    <property type="entry name" value="Fido-like domain"/>
    <property type="match status" value="1"/>
</dbReference>